<dbReference type="PANTHER" id="PTHR43557">
    <property type="entry name" value="APOPTOSIS-INDUCING FACTOR 1"/>
    <property type="match status" value="1"/>
</dbReference>
<feature type="domain" description="FAD/NAD(P)-binding" evidence="4">
    <location>
        <begin position="5"/>
        <end position="302"/>
    </location>
</feature>
<dbReference type="SUPFAM" id="SSF55424">
    <property type="entry name" value="FAD/NAD-linked reductases, dimerisation (C-terminal) domain"/>
    <property type="match status" value="1"/>
</dbReference>
<dbReference type="InterPro" id="IPR050446">
    <property type="entry name" value="FAD-oxidoreductase/Apoptosis"/>
</dbReference>
<dbReference type="GO" id="GO:0016174">
    <property type="term" value="F:NAD(P)H oxidase H2O2-forming activity"/>
    <property type="evidence" value="ECO:0007669"/>
    <property type="project" value="TreeGrafter"/>
</dbReference>
<dbReference type="Proteomes" id="UP000580839">
    <property type="component" value="Unassembled WGS sequence"/>
</dbReference>
<dbReference type="SMART" id="SM01353">
    <property type="entry name" value="AIF_C"/>
    <property type="match status" value="1"/>
</dbReference>
<comment type="caution">
    <text evidence="5">The sequence shown here is derived from an EMBL/GenBank/DDBJ whole genome shotgun (WGS) entry which is preliminary data.</text>
</comment>
<dbReference type="InterPro" id="IPR036188">
    <property type="entry name" value="FAD/NAD-bd_sf"/>
</dbReference>
<keyword evidence="1" id="KW-0285">Flavoprotein</keyword>
<dbReference type="Pfam" id="PF07992">
    <property type="entry name" value="Pyr_redox_2"/>
    <property type="match status" value="1"/>
</dbReference>
<dbReference type="InterPro" id="IPR023753">
    <property type="entry name" value="FAD/NAD-binding_dom"/>
</dbReference>
<proteinExistence type="predicted"/>
<dbReference type="PRINTS" id="PR00411">
    <property type="entry name" value="PNDRDTASEI"/>
</dbReference>
<accession>A0A849SLP3</accession>
<dbReference type="GO" id="GO:0005737">
    <property type="term" value="C:cytoplasm"/>
    <property type="evidence" value="ECO:0007669"/>
    <property type="project" value="TreeGrafter"/>
</dbReference>
<name>A0A849SLP3_UNCEI</name>
<keyword evidence="3" id="KW-0560">Oxidoreductase</keyword>
<evidence type="ECO:0000313" key="5">
    <source>
        <dbReference type="EMBL" id="NOT33757.1"/>
    </source>
</evidence>
<organism evidence="5 6">
    <name type="scientific">Eiseniibacteriota bacterium</name>
    <dbReference type="NCBI Taxonomy" id="2212470"/>
    <lineage>
        <taxon>Bacteria</taxon>
        <taxon>Candidatus Eiseniibacteriota</taxon>
    </lineage>
</organism>
<evidence type="ECO:0000256" key="3">
    <source>
        <dbReference type="ARBA" id="ARBA00023002"/>
    </source>
</evidence>
<keyword evidence="2" id="KW-0274">FAD</keyword>
<dbReference type="AlphaFoldDB" id="A0A849SLP3"/>
<gene>
    <name evidence="5" type="ORF">HOP12_06250</name>
</gene>
<dbReference type="Gene3D" id="3.30.390.30">
    <property type="match status" value="1"/>
</dbReference>
<evidence type="ECO:0000259" key="4">
    <source>
        <dbReference type="Pfam" id="PF07992"/>
    </source>
</evidence>
<dbReference type="PANTHER" id="PTHR43557:SF4">
    <property type="entry name" value="APOPTOSIS-INDUCING FACTOR 1, MITOCHONDRIAL"/>
    <property type="match status" value="1"/>
</dbReference>
<evidence type="ECO:0000313" key="6">
    <source>
        <dbReference type="Proteomes" id="UP000580839"/>
    </source>
</evidence>
<protein>
    <submittedName>
        <fullName evidence="5">FAD-dependent oxidoreductase</fullName>
    </submittedName>
</protein>
<dbReference type="Gene3D" id="3.50.50.60">
    <property type="entry name" value="FAD/NAD(P)-binding domain"/>
    <property type="match status" value="2"/>
</dbReference>
<dbReference type="EMBL" id="JABFRW010000070">
    <property type="protein sequence ID" value="NOT33757.1"/>
    <property type="molecule type" value="Genomic_DNA"/>
</dbReference>
<dbReference type="SUPFAM" id="SSF51905">
    <property type="entry name" value="FAD/NAD(P)-binding domain"/>
    <property type="match status" value="2"/>
</dbReference>
<evidence type="ECO:0000256" key="2">
    <source>
        <dbReference type="ARBA" id="ARBA00022827"/>
    </source>
</evidence>
<dbReference type="InterPro" id="IPR016156">
    <property type="entry name" value="FAD/NAD-linked_Rdtase_dimer_sf"/>
</dbReference>
<dbReference type="PRINTS" id="PR00368">
    <property type="entry name" value="FADPNR"/>
</dbReference>
<evidence type="ECO:0000256" key="1">
    <source>
        <dbReference type="ARBA" id="ARBA00022630"/>
    </source>
</evidence>
<dbReference type="GO" id="GO:0012501">
    <property type="term" value="P:programmed cell death"/>
    <property type="evidence" value="ECO:0007669"/>
    <property type="project" value="TreeGrafter"/>
</dbReference>
<sequence>MADYEYVIVGGGVAAASALEGIRAHDRDARVLAVSRENHAPYHRPPLSKGLWNGTTSFEQLSVLPDGWYADHGVELRLRREVVELDLEARRVWDDHGASLSYEKLLLATGSRPRRLEVEGAELDGIHYFRQLEDYLRLSDDQQRVDHVLVVGNGFLGLELAAALRQAGREVTLLFADEYPLRRVLPRDLGMRVAEFYREQGIEAVSGETIARFQRVGTELVATTQNRNEVTTQLVVVDLGTQPQTDLADAAGLEVGMGIEVDDHARTTNSHVWAAGEVTEFPCVPLERIMRVEQWDHAREHGRVAGENMAGADLVYDHLPRHDGRLFDREWSAAGDIDASLAVHAVWREPLESGVLFYLREDVVRGVMLWNLPANLDRARAVICAARATSSSEREALALEISD</sequence>
<reference evidence="5 6" key="1">
    <citation type="submission" date="2020-04" db="EMBL/GenBank/DDBJ databases">
        <title>Metagenomic profiling of ammonia- and methane-oxidizing microorganisms in a Dutch drinking water treatment plant.</title>
        <authorList>
            <person name="Poghosyan L."/>
            <person name="Leucker S."/>
        </authorList>
    </citation>
    <scope>NUCLEOTIDE SEQUENCE [LARGE SCALE GENOMIC DNA]</scope>
    <source>
        <strain evidence="5">S-RSF-IL-03</strain>
    </source>
</reference>
<dbReference type="GO" id="GO:0071949">
    <property type="term" value="F:FAD binding"/>
    <property type="evidence" value="ECO:0007669"/>
    <property type="project" value="TreeGrafter"/>
</dbReference>
<dbReference type="GO" id="GO:0033108">
    <property type="term" value="P:mitochondrial respiratory chain complex assembly"/>
    <property type="evidence" value="ECO:0007669"/>
    <property type="project" value="TreeGrafter"/>
</dbReference>